<gene>
    <name evidence="1" type="ORF">CCACVL1_12635</name>
</gene>
<sequence length="305" mass="34679">MSATSRSHMESEDIMSAVLRSHLKSEDIVRKPPRPISEPPKDIVAKRLIFGPISEPPIVRKPVEPPHKPPFSGRIFEPPKVIVPKNPISGAISGPISEPPIVRSANSTYNECNSTYNECTSGTLFHQCECRVDIGPISEDVVPKHHISEPKPPITPITSDFEPPKDIVPKHPISERDFVSKRFSTVSDPRIEYYDPGKDRENIAFDRIWGTTRPIRKEDFCNMFGLDVLCVIAIDSFNRKHNTKYEFLKIERANKHLIGRGHVFYIIFQARQNATTQNFQTLVYKDFVTKDITLDFCGLNREACK</sequence>
<accession>A0A1R3IEN1</accession>
<dbReference type="EMBL" id="AWWV01010224">
    <property type="protein sequence ID" value="OMO81056.1"/>
    <property type="molecule type" value="Genomic_DNA"/>
</dbReference>
<dbReference type="AlphaFoldDB" id="A0A1R3IEN1"/>
<keyword evidence="2" id="KW-1185">Reference proteome</keyword>
<name>A0A1R3IEN1_COCAP</name>
<evidence type="ECO:0008006" key="3">
    <source>
        <dbReference type="Google" id="ProtNLM"/>
    </source>
</evidence>
<evidence type="ECO:0000313" key="1">
    <source>
        <dbReference type="EMBL" id="OMO81056.1"/>
    </source>
</evidence>
<proteinExistence type="predicted"/>
<organism evidence="1 2">
    <name type="scientific">Corchorus capsularis</name>
    <name type="common">Jute</name>
    <dbReference type="NCBI Taxonomy" id="210143"/>
    <lineage>
        <taxon>Eukaryota</taxon>
        <taxon>Viridiplantae</taxon>
        <taxon>Streptophyta</taxon>
        <taxon>Embryophyta</taxon>
        <taxon>Tracheophyta</taxon>
        <taxon>Spermatophyta</taxon>
        <taxon>Magnoliopsida</taxon>
        <taxon>eudicotyledons</taxon>
        <taxon>Gunneridae</taxon>
        <taxon>Pentapetalae</taxon>
        <taxon>rosids</taxon>
        <taxon>malvids</taxon>
        <taxon>Malvales</taxon>
        <taxon>Malvaceae</taxon>
        <taxon>Grewioideae</taxon>
        <taxon>Apeibeae</taxon>
        <taxon>Corchorus</taxon>
    </lineage>
</organism>
<dbReference type="Proteomes" id="UP000188268">
    <property type="component" value="Unassembled WGS sequence"/>
</dbReference>
<dbReference type="SUPFAM" id="SSF54403">
    <property type="entry name" value="Cystatin/monellin"/>
    <property type="match status" value="1"/>
</dbReference>
<dbReference type="OrthoDB" id="1078836at2759"/>
<reference evidence="1 2" key="1">
    <citation type="submission" date="2013-09" db="EMBL/GenBank/DDBJ databases">
        <title>Corchorus capsularis genome sequencing.</title>
        <authorList>
            <person name="Alam M."/>
            <person name="Haque M.S."/>
            <person name="Islam M.S."/>
            <person name="Emdad E.M."/>
            <person name="Islam M.M."/>
            <person name="Ahmed B."/>
            <person name="Halim A."/>
            <person name="Hossen Q.M.M."/>
            <person name="Hossain M.Z."/>
            <person name="Ahmed R."/>
            <person name="Khan M.M."/>
            <person name="Islam R."/>
            <person name="Rashid M.M."/>
            <person name="Khan S.A."/>
            <person name="Rahman M.S."/>
            <person name="Alam M."/>
        </authorList>
    </citation>
    <scope>NUCLEOTIDE SEQUENCE [LARGE SCALE GENOMIC DNA]</scope>
    <source>
        <strain evidence="2">cv. CVL-1</strain>
        <tissue evidence="1">Whole seedling</tissue>
    </source>
</reference>
<protein>
    <recommendedName>
        <fullName evidence="3">Cystatin domain-containing protein</fullName>
    </recommendedName>
</protein>
<dbReference type="Gene3D" id="3.10.450.10">
    <property type="match status" value="1"/>
</dbReference>
<dbReference type="InterPro" id="IPR046350">
    <property type="entry name" value="Cystatin_sf"/>
</dbReference>
<comment type="caution">
    <text evidence="1">The sequence shown here is derived from an EMBL/GenBank/DDBJ whole genome shotgun (WGS) entry which is preliminary data.</text>
</comment>
<evidence type="ECO:0000313" key="2">
    <source>
        <dbReference type="Proteomes" id="UP000188268"/>
    </source>
</evidence>
<dbReference type="Gramene" id="OMO81056">
    <property type="protein sequence ID" value="OMO81056"/>
    <property type="gene ID" value="CCACVL1_12635"/>
</dbReference>